<evidence type="ECO:0000313" key="2">
    <source>
        <dbReference type="Proteomes" id="UP000314294"/>
    </source>
</evidence>
<proteinExistence type="predicted"/>
<reference evidence="1 2" key="1">
    <citation type="submission" date="2019-03" db="EMBL/GenBank/DDBJ databases">
        <title>First draft genome of Liparis tanakae, snailfish: a comprehensive survey of snailfish specific genes.</title>
        <authorList>
            <person name="Kim W."/>
            <person name="Song I."/>
            <person name="Jeong J.-H."/>
            <person name="Kim D."/>
            <person name="Kim S."/>
            <person name="Ryu S."/>
            <person name="Song J.Y."/>
            <person name="Lee S.K."/>
        </authorList>
    </citation>
    <scope>NUCLEOTIDE SEQUENCE [LARGE SCALE GENOMIC DNA]</scope>
    <source>
        <tissue evidence="1">Muscle</tissue>
    </source>
</reference>
<name>A0A4Z2H0L9_9TELE</name>
<comment type="caution">
    <text evidence="1">The sequence shown here is derived from an EMBL/GenBank/DDBJ whole genome shotgun (WGS) entry which is preliminary data.</text>
</comment>
<dbReference type="Proteomes" id="UP000314294">
    <property type="component" value="Unassembled WGS sequence"/>
</dbReference>
<dbReference type="AlphaFoldDB" id="A0A4Z2H0L9"/>
<organism evidence="1 2">
    <name type="scientific">Liparis tanakae</name>
    <name type="common">Tanaka's snailfish</name>
    <dbReference type="NCBI Taxonomy" id="230148"/>
    <lineage>
        <taxon>Eukaryota</taxon>
        <taxon>Metazoa</taxon>
        <taxon>Chordata</taxon>
        <taxon>Craniata</taxon>
        <taxon>Vertebrata</taxon>
        <taxon>Euteleostomi</taxon>
        <taxon>Actinopterygii</taxon>
        <taxon>Neopterygii</taxon>
        <taxon>Teleostei</taxon>
        <taxon>Neoteleostei</taxon>
        <taxon>Acanthomorphata</taxon>
        <taxon>Eupercaria</taxon>
        <taxon>Perciformes</taxon>
        <taxon>Cottioidei</taxon>
        <taxon>Cottales</taxon>
        <taxon>Liparidae</taxon>
        <taxon>Liparis</taxon>
    </lineage>
</organism>
<dbReference type="EMBL" id="SRLO01000378">
    <property type="protein sequence ID" value="TNN58442.1"/>
    <property type="molecule type" value="Genomic_DNA"/>
</dbReference>
<keyword evidence="2" id="KW-1185">Reference proteome</keyword>
<gene>
    <name evidence="1" type="ORF">EYF80_031333</name>
</gene>
<sequence length="95" mass="10536">MSSAAAKVLPPVGRLSPCMLKELSSGIRVPSSFRQAVCGGWKMDALSISICKRFSSMKVLNPIRRHTVMELRDISKHRAMRNPGSHRWPPDLGAH</sequence>
<evidence type="ECO:0000313" key="1">
    <source>
        <dbReference type="EMBL" id="TNN58442.1"/>
    </source>
</evidence>
<accession>A0A4Z2H0L9</accession>
<protein>
    <submittedName>
        <fullName evidence="1">Uncharacterized protein</fullName>
    </submittedName>
</protein>